<proteinExistence type="predicted"/>
<organism evidence="1 2">
    <name type="scientific">Ambrosiozyma monospora</name>
    <name type="common">Yeast</name>
    <name type="synonym">Endomycopsis monosporus</name>
    <dbReference type="NCBI Taxonomy" id="43982"/>
    <lineage>
        <taxon>Eukaryota</taxon>
        <taxon>Fungi</taxon>
        <taxon>Dikarya</taxon>
        <taxon>Ascomycota</taxon>
        <taxon>Saccharomycotina</taxon>
        <taxon>Pichiomycetes</taxon>
        <taxon>Pichiales</taxon>
        <taxon>Pichiaceae</taxon>
        <taxon>Ambrosiozyma</taxon>
    </lineage>
</organism>
<evidence type="ECO:0000313" key="1">
    <source>
        <dbReference type="EMBL" id="GME75045.1"/>
    </source>
</evidence>
<accession>A0ACB5SWK8</accession>
<name>A0ACB5SWK8_AMBMO</name>
<dbReference type="Proteomes" id="UP001165064">
    <property type="component" value="Unassembled WGS sequence"/>
</dbReference>
<comment type="caution">
    <text evidence="1">The sequence shown here is derived from an EMBL/GenBank/DDBJ whole genome shotgun (WGS) entry which is preliminary data.</text>
</comment>
<gene>
    <name evidence="1" type="ORF">Amon02_000200400</name>
</gene>
<evidence type="ECO:0000313" key="2">
    <source>
        <dbReference type="Proteomes" id="UP001165064"/>
    </source>
</evidence>
<dbReference type="EMBL" id="BSXS01001097">
    <property type="protein sequence ID" value="GME75045.1"/>
    <property type="molecule type" value="Genomic_DNA"/>
</dbReference>
<protein>
    <submittedName>
        <fullName evidence="1">Unnamed protein product</fullName>
    </submittedName>
</protein>
<keyword evidence="2" id="KW-1185">Reference proteome</keyword>
<sequence>MTIKLSEKAQQQIQLYDDHIVGGFTPYPLPLTKALNAKVWDIDGNEYIDFISFFAVANMGHSHPKIVKASVDAIQNGALINTAFLSPSYGQLGATINKVLGYPKTVCMLSGADATDTAAKIARKWGYKKKNIPKDKAFILTTSACYHGITISTHSMASKKDESFGPYLPSVGPVSPSGIEVVFDDLESLEKALEKDHSTIAGFMVETIQGSAGIIDASEGYIKKAYELCQKYNVLFIADEVQTGLGRAGYPLMSVALGAKPDLVCLGKALGGAVAPISAVIGTNEVMSIVDGGDIGSTMAANPPATEAAIAALNVLVDEDICGQSLKKGKLLRELIMKEKILEIDHVSGSGVMAALAFKTDLTDDRFNGRRLAALCAENGLLVIPGGGGKRLRICPPATISEDELEKGVKILADCCRKLRSIEGAILGKY</sequence>
<reference evidence="1" key="1">
    <citation type="submission" date="2023-04" db="EMBL/GenBank/DDBJ databases">
        <title>Ambrosiozyma monospora NBRC 10751.</title>
        <authorList>
            <person name="Ichikawa N."/>
            <person name="Sato H."/>
            <person name="Tonouchi N."/>
        </authorList>
    </citation>
    <scope>NUCLEOTIDE SEQUENCE</scope>
    <source>
        <strain evidence="1">NBRC 10751</strain>
    </source>
</reference>